<feature type="transmembrane region" description="Helical" evidence="1">
    <location>
        <begin position="372"/>
        <end position="390"/>
    </location>
</feature>
<evidence type="ECO:0000313" key="3">
    <source>
        <dbReference type="Proteomes" id="UP001600165"/>
    </source>
</evidence>
<feature type="transmembrane region" description="Helical" evidence="1">
    <location>
        <begin position="473"/>
        <end position="491"/>
    </location>
</feature>
<evidence type="ECO:0000256" key="1">
    <source>
        <dbReference type="SAM" id="Phobius"/>
    </source>
</evidence>
<feature type="transmembrane region" description="Helical" evidence="1">
    <location>
        <begin position="447"/>
        <end position="466"/>
    </location>
</feature>
<feature type="transmembrane region" description="Helical" evidence="1">
    <location>
        <begin position="312"/>
        <end position="334"/>
    </location>
</feature>
<protein>
    <recommendedName>
        <fullName evidence="4">ABC transporter permease</fullName>
    </recommendedName>
</protein>
<proteinExistence type="predicted"/>
<evidence type="ECO:0000313" key="2">
    <source>
        <dbReference type="EMBL" id="MFE4107785.1"/>
    </source>
</evidence>
<keyword evidence="1" id="KW-1133">Transmembrane helix</keyword>
<gene>
    <name evidence="2" type="ORF">ACFVKH_15970</name>
</gene>
<feature type="transmembrane region" description="Helical" evidence="1">
    <location>
        <begin position="560"/>
        <end position="582"/>
    </location>
</feature>
<feature type="transmembrane region" description="Helical" evidence="1">
    <location>
        <begin position="341"/>
        <end position="360"/>
    </location>
</feature>
<feature type="transmembrane region" description="Helical" evidence="1">
    <location>
        <begin position="227"/>
        <end position="248"/>
    </location>
</feature>
<reference evidence="2 3" key="1">
    <citation type="submission" date="2024-10" db="EMBL/GenBank/DDBJ databases">
        <authorList>
            <person name="Ratan Roy A."/>
            <person name="Morales Sandoval P.H."/>
            <person name="De Los Santos Villalobos S."/>
            <person name="Chakraborty S."/>
            <person name="Mukherjee J."/>
        </authorList>
    </citation>
    <scope>NUCLEOTIDE SEQUENCE [LARGE SCALE GENOMIC DNA]</scope>
    <source>
        <strain evidence="2 3">S1</strain>
    </source>
</reference>
<organism evidence="2 3">
    <name type="scientific">Almyronema epifaneia S1</name>
    <dbReference type="NCBI Taxonomy" id="2991925"/>
    <lineage>
        <taxon>Bacteria</taxon>
        <taxon>Bacillati</taxon>
        <taxon>Cyanobacteriota</taxon>
        <taxon>Cyanophyceae</taxon>
        <taxon>Nodosilineales</taxon>
        <taxon>Nodosilineaceae</taxon>
        <taxon>Almyronema</taxon>
        <taxon>Almyronema epifaneia</taxon>
    </lineage>
</organism>
<dbReference type="RefSeq" id="WP_377966834.1">
    <property type="nucleotide sequence ID" value="NZ_JBHZOL010000093.1"/>
</dbReference>
<feature type="transmembrane region" description="Helical" evidence="1">
    <location>
        <begin position="636"/>
        <end position="656"/>
    </location>
</feature>
<keyword evidence="1" id="KW-0472">Membrane</keyword>
<keyword evidence="3" id="KW-1185">Reference proteome</keyword>
<feature type="transmembrane region" description="Helical" evidence="1">
    <location>
        <begin position="28"/>
        <end position="47"/>
    </location>
</feature>
<evidence type="ECO:0008006" key="4">
    <source>
        <dbReference type="Google" id="ProtNLM"/>
    </source>
</evidence>
<feature type="transmembrane region" description="Helical" evidence="1">
    <location>
        <begin position="269"/>
        <end position="292"/>
    </location>
</feature>
<feature type="transmembrane region" description="Helical" evidence="1">
    <location>
        <begin position="402"/>
        <end position="427"/>
    </location>
</feature>
<feature type="transmembrane region" description="Helical" evidence="1">
    <location>
        <begin position="528"/>
        <end position="548"/>
    </location>
</feature>
<dbReference type="Proteomes" id="UP001600165">
    <property type="component" value="Unassembled WGS sequence"/>
</dbReference>
<keyword evidence="1" id="KW-0812">Transmembrane</keyword>
<sequence>MFTALFDRLGNWNPQLLRELKGRLRPRNLMAAIAVSAIAQLILLSVFGTQLPPSFNPHEHLRLTTVPEIDFTFGTSTLPNYPPNLRVESVNNDVGQLYQSTRVISTAEQPKPGDRIWQIDGQTIDTFNDSFANVVDALRGYPGNQSLVNNPLLEQDVTLLVERPGVGQLTLSLPRVAVSDIYSQYCATSPEITPSPYDQGYYGNSRCQLNPEQTEFEIDWPAWYQDVFRGASLMLVIGLLTAGSFVLIQNLDREQRRGTLTFIRLSPRSSFNILSGQILGAPVAIYIAAALMLPLHVLSAVGAEISLVDLGAFYLVLGLSGFLFFSLSLLVGLIGKGLGGLQAWLVAGGFFLFQLVIGMAVSNGDFGSPFTLHWLILFSPASVLHYLLGFEAATSSSQTFEFAAYRLTLLSFVTLFCVNSLVWSLWLWHALKRKFVNPQVPLIERRYSYLMTACFEVFLLGFAASSNSFQEDVVLVAFLNLLFLGLLIAALQPSRQALEDWARFRLAERRSQRQALLKDLVQGENSPAILAIGLNIAIALGLMVIWTLQRNMASSTHELLGYIALGSLILIYASINQVWFLTQVNRPEIWSMGTLLVVMVAPLFARLLLEEVAALASVQFLEAVAVPWLMTPIGQSYGWAILSQWLLLIVVNLVTLRQLQKAGESGSKNLLARPKSALAEKSS</sequence>
<comment type="caution">
    <text evidence="2">The sequence shown here is derived from an EMBL/GenBank/DDBJ whole genome shotgun (WGS) entry which is preliminary data.</text>
</comment>
<accession>A0ABW6IJK8</accession>
<dbReference type="EMBL" id="JBHZOL010000093">
    <property type="protein sequence ID" value="MFE4107785.1"/>
    <property type="molecule type" value="Genomic_DNA"/>
</dbReference>
<name>A0ABW6IJK8_9CYAN</name>